<dbReference type="Proteomes" id="UP000608420">
    <property type="component" value="Unassembled WGS sequence"/>
</dbReference>
<sequence length="44" mass="4934">MVTHDAACRSRSSLHVYMGESGNRGVIGKYFWKVAMDLLDFVKG</sequence>
<evidence type="ECO:0000313" key="2">
    <source>
        <dbReference type="Proteomes" id="UP000608420"/>
    </source>
</evidence>
<reference evidence="2" key="1">
    <citation type="journal article" date="2019" name="Int. J. Syst. Evol. Microbiol.">
        <title>The Global Catalogue of Microorganisms (GCM) 10K type strain sequencing project: providing services to taxonomists for standard genome sequencing and annotation.</title>
        <authorList>
            <consortium name="The Broad Institute Genomics Platform"/>
            <consortium name="The Broad Institute Genome Sequencing Center for Infectious Disease"/>
            <person name="Wu L."/>
            <person name="Ma J."/>
        </authorList>
    </citation>
    <scope>NUCLEOTIDE SEQUENCE [LARGE SCALE GENOMIC DNA]</scope>
    <source>
        <strain evidence="2">CGMCC 1.15420</strain>
    </source>
</reference>
<organism evidence="1 2">
    <name type="scientific">Paenibacillus aceti</name>
    <dbReference type="NCBI Taxonomy" id="1820010"/>
    <lineage>
        <taxon>Bacteria</taxon>
        <taxon>Bacillati</taxon>
        <taxon>Bacillota</taxon>
        <taxon>Bacilli</taxon>
        <taxon>Bacillales</taxon>
        <taxon>Paenibacillaceae</taxon>
        <taxon>Paenibacillus</taxon>
    </lineage>
</organism>
<evidence type="ECO:0000313" key="1">
    <source>
        <dbReference type="EMBL" id="GGG06256.1"/>
    </source>
</evidence>
<accession>A0ABQ1VYX7</accession>
<protein>
    <submittedName>
        <fullName evidence="1">Uncharacterized protein</fullName>
    </submittedName>
</protein>
<gene>
    <name evidence="1" type="ORF">GCM10010913_30120</name>
</gene>
<keyword evidence="2" id="KW-1185">Reference proteome</keyword>
<dbReference type="EMBL" id="BMIW01000022">
    <property type="protein sequence ID" value="GGG06256.1"/>
    <property type="molecule type" value="Genomic_DNA"/>
</dbReference>
<comment type="caution">
    <text evidence="1">The sequence shown here is derived from an EMBL/GenBank/DDBJ whole genome shotgun (WGS) entry which is preliminary data.</text>
</comment>
<name>A0ABQ1VYX7_9BACL</name>
<proteinExistence type="predicted"/>